<evidence type="ECO:0000313" key="4">
    <source>
        <dbReference type="Proteomes" id="UP000310200"/>
    </source>
</evidence>
<dbReference type="Pfam" id="PF00179">
    <property type="entry name" value="UQ_con"/>
    <property type="match status" value="1"/>
</dbReference>
<feature type="region of interest" description="Disordered" evidence="1">
    <location>
        <begin position="1"/>
        <end position="26"/>
    </location>
</feature>
<dbReference type="InterPro" id="IPR000608">
    <property type="entry name" value="UBC"/>
</dbReference>
<accession>A0A4S2JBY2</accession>
<protein>
    <submittedName>
        <fullName evidence="3">Akt-interacting protein</fullName>
    </submittedName>
</protein>
<evidence type="ECO:0000259" key="2">
    <source>
        <dbReference type="PROSITE" id="PS50127"/>
    </source>
</evidence>
<name>A0A4S2JBY2_9HYME</name>
<proteinExistence type="predicted"/>
<dbReference type="InterPro" id="IPR016135">
    <property type="entry name" value="UBQ-conjugating_enzyme/RWD"/>
</dbReference>
<gene>
    <name evidence="3" type="ORF">DBV15_00882</name>
</gene>
<comment type="caution">
    <text evidence="3">The sequence shown here is derived from an EMBL/GenBank/DDBJ whole genome shotgun (WGS) entry which is preliminary data.</text>
</comment>
<feature type="domain" description="UBC core" evidence="2">
    <location>
        <begin position="57"/>
        <end position="205"/>
    </location>
</feature>
<dbReference type="PANTHER" id="PTHR24067">
    <property type="entry name" value="UBIQUITIN-CONJUGATING ENZYME E2"/>
    <property type="match status" value="1"/>
</dbReference>
<dbReference type="SUPFAM" id="SSF54495">
    <property type="entry name" value="UBC-like"/>
    <property type="match status" value="1"/>
</dbReference>
<dbReference type="InterPro" id="IPR050113">
    <property type="entry name" value="Ub_conjugating_enzyme"/>
</dbReference>
<dbReference type="SMART" id="SM00212">
    <property type="entry name" value="UBCc"/>
    <property type="match status" value="1"/>
</dbReference>
<dbReference type="AlphaFoldDB" id="A0A4S2JBY2"/>
<dbReference type="Gene3D" id="3.10.110.10">
    <property type="entry name" value="Ubiquitin Conjugating Enzyme"/>
    <property type="match status" value="1"/>
</dbReference>
<dbReference type="PROSITE" id="PS50127">
    <property type="entry name" value="UBC_2"/>
    <property type="match status" value="1"/>
</dbReference>
<organism evidence="3 4">
    <name type="scientific">Temnothorax longispinosus</name>
    <dbReference type="NCBI Taxonomy" id="300112"/>
    <lineage>
        <taxon>Eukaryota</taxon>
        <taxon>Metazoa</taxon>
        <taxon>Ecdysozoa</taxon>
        <taxon>Arthropoda</taxon>
        <taxon>Hexapoda</taxon>
        <taxon>Insecta</taxon>
        <taxon>Pterygota</taxon>
        <taxon>Neoptera</taxon>
        <taxon>Endopterygota</taxon>
        <taxon>Hymenoptera</taxon>
        <taxon>Apocrita</taxon>
        <taxon>Aculeata</taxon>
        <taxon>Formicoidea</taxon>
        <taxon>Formicidae</taxon>
        <taxon>Myrmicinae</taxon>
        <taxon>Temnothorax</taxon>
    </lineage>
</organism>
<reference evidence="3 4" key="1">
    <citation type="journal article" date="2019" name="Philos. Trans. R. Soc. Lond., B, Biol. Sci.">
        <title>Ant behaviour and brain gene expression of defending hosts depend on the ecological success of the intruding social parasite.</title>
        <authorList>
            <person name="Kaur R."/>
            <person name="Stoldt M."/>
            <person name="Jongepier E."/>
            <person name="Feldmeyer B."/>
            <person name="Menzel F."/>
            <person name="Bornberg-Bauer E."/>
            <person name="Foitzik S."/>
        </authorList>
    </citation>
    <scope>NUCLEOTIDE SEQUENCE [LARGE SCALE GENOMIC DNA]</scope>
    <source>
        <tissue evidence="3">Whole body</tissue>
    </source>
</reference>
<dbReference type="CDD" id="cd23814">
    <property type="entry name" value="UEV_AKTIP"/>
    <property type="match status" value="1"/>
</dbReference>
<dbReference type="STRING" id="300112.A0A4S2JBY2"/>
<sequence>MSAAKSEDSNNDNLNRQGSFRKLVPGSSIGDSPLSMSVKMIDRPIVSQTNKHYAIFLQEYNILSEYKMLCSQDLKGIYVVPSALNAFLWFGVQFIRQGIYRGGVFRFTITLPSNFPLGDCPKVVFETQIFHPLINPENGELCTSWGFPEWRRNNRIGQLLQYITKIFTKLDTKMTSVNEEASSLQENNSVAFRERVKACVKESVNQVFNPPTMDDPHYITFNPYVNELHDPIRREIYESKGEEENKPLGLSWVQPGSLQPFSKPEARYLPEGPFKPSAILWQPETGTVLLEDAS</sequence>
<evidence type="ECO:0000313" key="3">
    <source>
        <dbReference type="EMBL" id="TGZ32740.1"/>
    </source>
</evidence>
<keyword evidence="4" id="KW-1185">Reference proteome</keyword>
<evidence type="ECO:0000256" key="1">
    <source>
        <dbReference type="SAM" id="MobiDB-lite"/>
    </source>
</evidence>
<dbReference type="Proteomes" id="UP000310200">
    <property type="component" value="Unassembled WGS sequence"/>
</dbReference>
<dbReference type="EMBL" id="QBLH01003812">
    <property type="protein sequence ID" value="TGZ32740.1"/>
    <property type="molecule type" value="Genomic_DNA"/>
</dbReference>